<dbReference type="GO" id="GO:0000160">
    <property type="term" value="P:phosphorelay signal transduction system"/>
    <property type="evidence" value="ECO:0007669"/>
    <property type="project" value="InterPro"/>
</dbReference>
<dbReference type="SUPFAM" id="SSF52172">
    <property type="entry name" value="CheY-like"/>
    <property type="match status" value="1"/>
</dbReference>
<dbReference type="Pfam" id="PF00072">
    <property type="entry name" value="Response_reg"/>
    <property type="match status" value="1"/>
</dbReference>
<evidence type="ECO:0000256" key="1">
    <source>
        <dbReference type="ARBA" id="ARBA00022553"/>
    </source>
</evidence>
<comment type="caution">
    <text evidence="4">The sequence shown here is derived from an EMBL/GenBank/DDBJ whole genome shotgun (WGS) entry which is preliminary data.</text>
</comment>
<keyword evidence="1 2" id="KW-0597">Phosphoprotein</keyword>
<dbReference type="PROSITE" id="PS50110">
    <property type="entry name" value="RESPONSE_REGULATORY"/>
    <property type="match status" value="1"/>
</dbReference>
<evidence type="ECO:0000256" key="2">
    <source>
        <dbReference type="PROSITE-ProRule" id="PRU00169"/>
    </source>
</evidence>
<dbReference type="InterPro" id="IPR011006">
    <property type="entry name" value="CheY-like_superfamily"/>
</dbReference>
<protein>
    <submittedName>
        <fullName evidence="4">Response regulator</fullName>
    </submittedName>
</protein>
<dbReference type="InterPro" id="IPR001789">
    <property type="entry name" value="Sig_transdc_resp-reg_receiver"/>
</dbReference>
<dbReference type="AlphaFoldDB" id="A0A6B3NAN9"/>
<dbReference type="SMART" id="SM00448">
    <property type="entry name" value="REC"/>
    <property type="match status" value="1"/>
</dbReference>
<dbReference type="Gene3D" id="3.40.50.2300">
    <property type="match status" value="1"/>
</dbReference>
<sequence length="164" mass="18206">MGAAEYLLKPLSREKLHSALGNIWPEAETQASISVSLPEQQQTPLILVAEDNETNISTLWHYLPKIGYRLALAQNGREAIIKAKQQKPQLILMDLQMPEMDGLEAMHRIRSDKETAAIPIIALTALAMPGDRDKCLAAGANDYMTKPVSLKHLASTIKRILVRE</sequence>
<reference evidence="4" key="1">
    <citation type="submission" date="2019-11" db="EMBL/GenBank/DDBJ databases">
        <title>Genomic insights into an expanded diversity of filamentous marine cyanobacteria reveals the extraordinary biosynthetic potential of Moorea and Okeania.</title>
        <authorList>
            <person name="Ferreira Leao T."/>
            <person name="Wang M."/>
            <person name="Moss N."/>
            <person name="Da Silva R."/>
            <person name="Sanders J."/>
            <person name="Nurk S."/>
            <person name="Gurevich A."/>
            <person name="Humphrey G."/>
            <person name="Reher R."/>
            <person name="Zhu Q."/>
            <person name="Belda-Ferre P."/>
            <person name="Glukhov E."/>
            <person name="Rex R."/>
            <person name="Dorrestein P.C."/>
            <person name="Knight R."/>
            <person name="Pevzner P."/>
            <person name="Gerwick W.H."/>
            <person name="Gerwick L."/>
        </authorList>
    </citation>
    <scope>NUCLEOTIDE SEQUENCE</scope>
    <source>
        <strain evidence="4">SIO1C4</strain>
    </source>
</reference>
<name>A0A6B3NAN9_9CYAN</name>
<dbReference type="EMBL" id="JAAHFQ010000044">
    <property type="protein sequence ID" value="NER26701.1"/>
    <property type="molecule type" value="Genomic_DNA"/>
</dbReference>
<accession>A0A6B3NAN9</accession>
<evidence type="ECO:0000313" key="4">
    <source>
        <dbReference type="EMBL" id="NER26701.1"/>
    </source>
</evidence>
<feature type="domain" description="Response regulatory" evidence="3">
    <location>
        <begin position="45"/>
        <end position="161"/>
    </location>
</feature>
<dbReference type="PANTHER" id="PTHR45339:SF3">
    <property type="entry name" value="HISTIDINE KINASE"/>
    <property type="match status" value="1"/>
</dbReference>
<dbReference type="PANTHER" id="PTHR45339">
    <property type="entry name" value="HYBRID SIGNAL TRANSDUCTION HISTIDINE KINASE J"/>
    <property type="match status" value="1"/>
</dbReference>
<gene>
    <name evidence="4" type="ORF">F6J89_03500</name>
</gene>
<evidence type="ECO:0000259" key="3">
    <source>
        <dbReference type="PROSITE" id="PS50110"/>
    </source>
</evidence>
<organism evidence="4">
    <name type="scientific">Symploca sp. SIO1C4</name>
    <dbReference type="NCBI Taxonomy" id="2607765"/>
    <lineage>
        <taxon>Bacteria</taxon>
        <taxon>Bacillati</taxon>
        <taxon>Cyanobacteriota</taxon>
        <taxon>Cyanophyceae</taxon>
        <taxon>Coleofasciculales</taxon>
        <taxon>Coleofasciculaceae</taxon>
        <taxon>Symploca</taxon>
    </lineage>
</organism>
<feature type="modified residue" description="4-aspartylphosphate" evidence="2">
    <location>
        <position position="94"/>
    </location>
</feature>
<proteinExistence type="predicted"/>